<dbReference type="CDD" id="cd03465">
    <property type="entry name" value="URO-D_like"/>
    <property type="match status" value="1"/>
</dbReference>
<dbReference type="RefSeq" id="WP_004511709.1">
    <property type="nucleotide sequence ID" value="NC_007517.1"/>
</dbReference>
<dbReference type="STRING" id="269799.Gmet_2750"/>
<dbReference type="InterPro" id="IPR052024">
    <property type="entry name" value="Methanogen_methyltrans"/>
</dbReference>
<dbReference type="InterPro" id="IPR000257">
    <property type="entry name" value="Uroporphyrinogen_deCOase"/>
</dbReference>
<dbReference type="EMBL" id="CP000148">
    <property type="protein sequence ID" value="ABB32968.1"/>
    <property type="molecule type" value="Genomic_DNA"/>
</dbReference>
<dbReference type="GO" id="GO:0032259">
    <property type="term" value="P:methylation"/>
    <property type="evidence" value="ECO:0007669"/>
    <property type="project" value="UniProtKB-KW"/>
</dbReference>
<dbReference type="SUPFAM" id="SSF51726">
    <property type="entry name" value="UROD/MetE-like"/>
    <property type="match status" value="1"/>
</dbReference>
<dbReference type="InterPro" id="IPR038071">
    <property type="entry name" value="UROD/MetE-like_sf"/>
</dbReference>
<dbReference type="GO" id="GO:0004853">
    <property type="term" value="F:uroporphyrinogen decarboxylase activity"/>
    <property type="evidence" value="ECO:0007669"/>
    <property type="project" value="InterPro"/>
</dbReference>
<dbReference type="Gene3D" id="3.20.20.210">
    <property type="match status" value="1"/>
</dbReference>
<accession>Q39S06</accession>
<name>Q39S06_GEOMG</name>
<dbReference type="HOGENOM" id="CLU_040933_2_0_7"/>
<dbReference type="PANTHER" id="PTHR47099">
    <property type="entry name" value="METHYLCOBAMIDE:COM METHYLTRANSFERASE MTBA"/>
    <property type="match status" value="1"/>
</dbReference>
<keyword evidence="3" id="KW-1185">Reference proteome</keyword>
<evidence type="ECO:0000259" key="1">
    <source>
        <dbReference type="Pfam" id="PF01208"/>
    </source>
</evidence>
<dbReference type="Proteomes" id="UP000007073">
    <property type="component" value="Chromosome"/>
</dbReference>
<sequence>MTAAERVMAVFTGEKPDRPPFALTLSLYGARLINAPLASYYADPALYAQGQVRVAELVSPDIIFAPFALALEAEAYGAELRYHPDGPPMVRRHPFRAPRDAASLSPPAIDTCPGLAYLCESVRRLADHFCGSVPLAGVLTAPVDLPAMLMGLDGWLETLLFEPALAETVLAAATEHFAAMAGALAAAGAACIAIPLMLANPTLVTPEVISRSIVPPLAQAFARTPIPIILHHGGNPAMPFLPLVKDLPNVAGFVIGPGDSFAAARSIVGEEKLILGNLNGPVLNRLTPEQAGARAAAILADRRDDPHFVLASSSADVPLDTPLETLLAVRAAVEGHGGGR</sequence>
<dbReference type="eggNOG" id="COG0407">
    <property type="taxonomic scope" value="Bacteria"/>
</dbReference>
<keyword evidence="2" id="KW-0489">Methyltransferase</keyword>
<feature type="domain" description="Uroporphyrinogen decarboxylase (URO-D)" evidence="1">
    <location>
        <begin position="3"/>
        <end position="334"/>
    </location>
</feature>
<evidence type="ECO:0000313" key="3">
    <source>
        <dbReference type="Proteomes" id="UP000007073"/>
    </source>
</evidence>
<dbReference type="AlphaFoldDB" id="Q39S06"/>
<proteinExistence type="predicted"/>
<dbReference type="PANTHER" id="PTHR47099:SF1">
    <property type="entry name" value="METHYLCOBAMIDE:COM METHYLTRANSFERASE MTBA"/>
    <property type="match status" value="1"/>
</dbReference>
<protein>
    <submittedName>
        <fullName evidence="2">UroD-like decarboxylase/methyltransferase, putative</fullName>
    </submittedName>
</protein>
<dbReference type="KEGG" id="gme:Gmet_2750"/>
<evidence type="ECO:0000313" key="2">
    <source>
        <dbReference type="EMBL" id="ABB32968.1"/>
    </source>
</evidence>
<keyword evidence="2" id="KW-0808">Transferase</keyword>
<reference evidence="2 3" key="2">
    <citation type="journal article" date="2009" name="BMC Microbiol.">
        <title>The genome sequence of Geobacter metallireducens: features of metabolism, physiology and regulation common and dissimilar to Geobacter sulfurreducens.</title>
        <authorList>
            <person name="Aklujkar M."/>
            <person name="Krushkal J."/>
            <person name="DiBartolo G."/>
            <person name="Lapidus A."/>
            <person name="Land M.L."/>
            <person name="Lovley D.R."/>
        </authorList>
    </citation>
    <scope>NUCLEOTIDE SEQUENCE [LARGE SCALE GENOMIC DNA]</scope>
    <source>
        <strain evidence="3">ATCC 53774 / DSM 7210 / GS-15</strain>
    </source>
</reference>
<organism evidence="2 3">
    <name type="scientific">Geobacter metallireducens (strain ATCC 53774 / DSM 7210 / GS-15)</name>
    <dbReference type="NCBI Taxonomy" id="269799"/>
    <lineage>
        <taxon>Bacteria</taxon>
        <taxon>Pseudomonadati</taxon>
        <taxon>Thermodesulfobacteriota</taxon>
        <taxon>Desulfuromonadia</taxon>
        <taxon>Geobacterales</taxon>
        <taxon>Geobacteraceae</taxon>
        <taxon>Geobacter</taxon>
    </lineage>
</organism>
<gene>
    <name evidence="2" type="ordered locus">Gmet_2750</name>
</gene>
<dbReference type="GO" id="GO:0006779">
    <property type="term" value="P:porphyrin-containing compound biosynthetic process"/>
    <property type="evidence" value="ECO:0007669"/>
    <property type="project" value="InterPro"/>
</dbReference>
<reference evidence="2 3" key="1">
    <citation type="submission" date="2005-10" db="EMBL/GenBank/DDBJ databases">
        <title>Complete sequence of Geobacter metallireducens GS-15.</title>
        <authorList>
            <consortium name="US DOE Joint Genome Institute"/>
            <person name="Copeland A."/>
            <person name="Lucas S."/>
            <person name="Lapidus A."/>
            <person name="Barry K."/>
            <person name="Detter J.C."/>
            <person name="Glavina T."/>
            <person name="Hammon N."/>
            <person name="Israni S."/>
            <person name="Pitluck S."/>
            <person name="Di Bartolo G."/>
            <person name="Chain P."/>
            <person name="Schmutz J."/>
            <person name="Larimer F."/>
            <person name="Land M."/>
            <person name="Kyrpides N."/>
            <person name="Ivanova N."/>
            <person name="Richardson P."/>
        </authorList>
    </citation>
    <scope>NUCLEOTIDE SEQUENCE [LARGE SCALE GENOMIC DNA]</scope>
    <source>
        <strain evidence="3">ATCC 53774 / DSM 7210 / GS-15</strain>
    </source>
</reference>
<dbReference type="Pfam" id="PF01208">
    <property type="entry name" value="URO-D"/>
    <property type="match status" value="1"/>
</dbReference>
<dbReference type="GO" id="GO:0008168">
    <property type="term" value="F:methyltransferase activity"/>
    <property type="evidence" value="ECO:0007669"/>
    <property type="project" value="UniProtKB-KW"/>
</dbReference>